<reference evidence="6 7" key="1">
    <citation type="submission" date="2018-05" db="EMBL/GenBank/DDBJ databases">
        <title>Paenibacillus flagellatus sp. nov., isolated from selenium mineral soil.</title>
        <authorList>
            <person name="Dai X."/>
        </authorList>
    </citation>
    <scope>NUCLEOTIDE SEQUENCE [LARGE SCALE GENOMIC DNA]</scope>
    <source>
        <strain evidence="6 7">DXL2</strain>
    </source>
</reference>
<dbReference type="Pfam" id="PF24517">
    <property type="entry name" value="CBM96"/>
    <property type="match status" value="2"/>
</dbReference>
<dbReference type="Gene3D" id="3.30.1920.20">
    <property type="match status" value="1"/>
</dbReference>
<feature type="signal peptide" evidence="4">
    <location>
        <begin position="1"/>
        <end position="29"/>
    </location>
</feature>
<dbReference type="CDD" id="cd00063">
    <property type="entry name" value="FN3"/>
    <property type="match status" value="1"/>
</dbReference>
<dbReference type="RefSeq" id="WP_110841290.1">
    <property type="nucleotide sequence ID" value="NZ_QJVJ01000007.1"/>
</dbReference>
<dbReference type="Proteomes" id="UP000247476">
    <property type="component" value="Unassembled WGS sequence"/>
</dbReference>
<dbReference type="SUPFAM" id="SSF49265">
    <property type="entry name" value="Fibronectin type III"/>
    <property type="match status" value="2"/>
</dbReference>
<dbReference type="GO" id="GO:0005576">
    <property type="term" value="C:extracellular region"/>
    <property type="evidence" value="ECO:0007669"/>
    <property type="project" value="UniProtKB-SubCell"/>
</dbReference>
<accession>A0A2V5K2T3</accession>
<dbReference type="SUPFAM" id="SSF49344">
    <property type="entry name" value="CBD9-like"/>
    <property type="match status" value="1"/>
</dbReference>
<dbReference type="Gene3D" id="3.20.20.80">
    <property type="entry name" value="Glycosidases"/>
    <property type="match status" value="1"/>
</dbReference>
<dbReference type="PROSITE" id="PS50853">
    <property type="entry name" value="FN3"/>
    <property type="match status" value="1"/>
</dbReference>
<feature type="chain" id="PRO_5015976917" description="Fibronectin type-III domain-containing protein" evidence="4">
    <location>
        <begin position="30"/>
        <end position="1695"/>
    </location>
</feature>
<dbReference type="InterPro" id="IPR003961">
    <property type="entry name" value="FN3_dom"/>
</dbReference>
<sequence>MKFDIRSAALAAALAIGALASFGGAPALAAETAPPPPVSAEVDVQTVRLAPADDTFVRGGSFAADVYGSGSTLTVKTSSPDLTRETYMKFDLRHVSGTIRSAKLFVYGSVTEAAGSIDVQVHEVADDRWSESGMSWNDKPAVGTVVGSVYFSNSAQWRETDVSAYAAAEFARDRIVSVAMRQVRNPGLAVSINSKENAANRPYLEVTYTPIDDTRPPVWPAGSAATVGRSAAGEPVLRWTPAADDQAVTDYRIIRNGAPVATVTGSTYEYGLGGLTDGAVYRFAVEAGDPAGNWTTGGPSVDYAAPTVIGLSPSDDAYVNAGGSAGSNYGADPLLRVKHMDNDPNLTRESFLRFDLSSFAGELGSAKLRLYGAVNDGTGSAVDVQFYGIDGDGWSEKDVTWNTRPSRDHFLANVPMNKTYRWVDIDVTAFVRKQLATDRAAGFAIAESAPTGLVVTFNSKENAANRPVLVLSSERAVESAPSWPSGGELSVSHMDETELTLNWSAAVHPSGVTGYRVYRNGALVAELGGGTTSYTASGLTAGETYTFKVEAGGAANGWSQDGPYVTAKVPVTEIVQTAIGNVFLETEPIRFVVKTARPSVRWSVTDVHGTPIASGTSVPANGEAVVTVPVAKRGYFDFRVEAESAGVDPVILETSFAILSESIPEAAESPFGVATHLHRAYAGWTAELSKLIRYAGIDLVRDGMEWSATEKTKGQYSFASPDVYMARLKADGRSFLFVSGFNNPYYDNNSTPYTDEGRQGFADYVKAYIEHYGDEIDAVEVYNEFNIGFGDRGNGPADSRPDYYFALLKKTYETVKASRPDLPVVGMATADAPLGWIEEVLKLGGMQYLDAISVHPYRYPLTPEGLAGVMEGLNTLIRTYNGGEPKPVWISEIGWPTHVGGNGVDEKTQADYLVRSYVIALASGTEKVVWYDLMNDGVQADYNEHNFGLIRNALDAKGAYTPKPGYVSYAAMTRELAGATFVRKETAEGGIQSYLFDKDGEQVRVVWSLAPTSAAIRTDVPVAITDMMGNTETYAPYRGYVYWTLTGEPIYVKGNVSGVGKDGTFAVRGGPSAAGEPVALVFETNNAGTEPIALTLRVEDRTYEVQAAPGQNTSRELVIDSMSEPGSRWVTGYLADGGVKVGAFRYKVEAVQPFDVSVAPVFTGVEPMGKGIRLEVRNRSGTRELIVDKAEWKLGPLSGTEKLEAAVPPGGKRAYIIPAEGLATGETYAAEATVSFAGGGVYTYRGSFAYNPVYPNGDPAGETPVVDLARGTVKMTGYGGSGDLSGTVRLSYDADRFYLTADLQDDVHSFASSGSEIWRNDSIQFALASGVPGGSKEWYEYGLSQTTAGPLVYRWMSPAGVASGPVTAGTLQVTRDEERKRTTYALSLPWSELAPIEPGRDGVFSFSLLANDNDGSGRKGYIEWGSGIGGAKTPDLFRTMQWIVTDRTPPVTTASVEGVLRGGWYASDVTVRLSASDDRSTVAETVYSRDGGASWSVYREPLSVAEEGVHSIAFRSSDSAGNTEEARTVGFSIDTTPPVVTILGAGEYDVDQVVEATCIASDTGSGVVRHSCSEPLLRLPAYELELGDHALTATAEDAAGNAGAATAVVTVRVTTDGLARLTERSVSGPGANGVVHSLLRKLERGQFEAFRNEVMAQRGKKIEADRADLLAELADALASRPQGSVQAVATVDAEP</sequence>
<dbReference type="NCBIfam" id="NF033679">
    <property type="entry name" value="DNRLRE_dom"/>
    <property type="match status" value="2"/>
</dbReference>
<comment type="subcellular location">
    <subcellularLocation>
        <location evidence="1">Secreted</location>
    </subcellularLocation>
</comment>
<dbReference type="InterPro" id="IPR010502">
    <property type="entry name" value="Carb-bd_dom_fam9"/>
</dbReference>
<dbReference type="GO" id="GO:0030246">
    <property type="term" value="F:carbohydrate binding"/>
    <property type="evidence" value="ECO:0007669"/>
    <property type="project" value="InterPro"/>
</dbReference>
<dbReference type="CDD" id="cd09621">
    <property type="entry name" value="CBM9_like_5"/>
    <property type="match status" value="1"/>
</dbReference>
<evidence type="ECO:0000256" key="1">
    <source>
        <dbReference type="ARBA" id="ARBA00004613"/>
    </source>
</evidence>
<evidence type="ECO:0000256" key="3">
    <source>
        <dbReference type="ARBA" id="ARBA00022729"/>
    </source>
</evidence>
<dbReference type="Pfam" id="PF06452">
    <property type="entry name" value="CBM9_1"/>
    <property type="match status" value="1"/>
</dbReference>
<dbReference type="InterPro" id="IPR036116">
    <property type="entry name" value="FN3_sf"/>
</dbReference>
<dbReference type="Gene3D" id="2.60.40.1190">
    <property type="match status" value="1"/>
</dbReference>
<keyword evidence="2" id="KW-0964">Secreted</keyword>
<dbReference type="EMBL" id="QJVJ01000007">
    <property type="protein sequence ID" value="PYI53518.1"/>
    <property type="molecule type" value="Genomic_DNA"/>
</dbReference>
<dbReference type="InterPro" id="IPR017853">
    <property type="entry name" value="GH"/>
</dbReference>
<gene>
    <name evidence="6" type="ORF">DLM86_17280</name>
</gene>
<organism evidence="6 7">
    <name type="scientific">Paenibacillus flagellatus</name>
    <dbReference type="NCBI Taxonomy" id="2211139"/>
    <lineage>
        <taxon>Bacteria</taxon>
        <taxon>Bacillati</taxon>
        <taxon>Bacillota</taxon>
        <taxon>Bacilli</taxon>
        <taxon>Bacillales</taxon>
        <taxon>Paenibacillaceae</taxon>
        <taxon>Paenibacillus</taxon>
    </lineage>
</organism>
<dbReference type="PANTHER" id="PTHR12631">
    <property type="entry name" value="ALPHA-L-IDURONIDASE"/>
    <property type="match status" value="1"/>
</dbReference>
<keyword evidence="3 4" id="KW-0732">Signal</keyword>
<dbReference type="InterPro" id="IPR058094">
    <property type="entry name" value="Ig-like_OmpL47-like"/>
</dbReference>
<dbReference type="GO" id="GO:0004553">
    <property type="term" value="F:hydrolase activity, hydrolyzing O-glycosyl compounds"/>
    <property type="evidence" value="ECO:0007669"/>
    <property type="project" value="InterPro"/>
</dbReference>
<dbReference type="InterPro" id="IPR051923">
    <property type="entry name" value="Glycosyl_Hydrolase_39"/>
</dbReference>
<dbReference type="OrthoDB" id="9776971at2"/>
<feature type="domain" description="Fibronectin type-III" evidence="5">
    <location>
        <begin position="485"/>
        <end position="572"/>
    </location>
</feature>
<dbReference type="Gene3D" id="2.60.40.10">
    <property type="entry name" value="Immunoglobulins"/>
    <property type="match status" value="2"/>
</dbReference>
<dbReference type="GO" id="GO:0016052">
    <property type="term" value="P:carbohydrate catabolic process"/>
    <property type="evidence" value="ECO:0007669"/>
    <property type="project" value="InterPro"/>
</dbReference>
<evidence type="ECO:0000313" key="7">
    <source>
        <dbReference type="Proteomes" id="UP000247476"/>
    </source>
</evidence>
<evidence type="ECO:0000259" key="5">
    <source>
        <dbReference type="PROSITE" id="PS50853"/>
    </source>
</evidence>
<dbReference type="NCBIfam" id="NF047446">
    <property type="entry name" value="barrel_OmpL47"/>
    <property type="match status" value="1"/>
</dbReference>
<name>A0A2V5K2T3_9BACL</name>
<dbReference type="InterPro" id="IPR013783">
    <property type="entry name" value="Ig-like_fold"/>
</dbReference>
<proteinExistence type="predicted"/>
<comment type="caution">
    <text evidence="6">The sequence shown here is derived from an EMBL/GenBank/DDBJ whole genome shotgun (WGS) entry which is preliminary data.</text>
</comment>
<keyword evidence="7" id="KW-1185">Reference proteome</keyword>
<dbReference type="PANTHER" id="PTHR12631:SF10">
    <property type="entry name" value="BETA-XYLOSIDASE-LIKE PROTEIN-RELATED"/>
    <property type="match status" value="1"/>
</dbReference>
<evidence type="ECO:0000256" key="2">
    <source>
        <dbReference type="ARBA" id="ARBA00022525"/>
    </source>
</evidence>
<evidence type="ECO:0000313" key="6">
    <source>
        <dbReference type="EMBL" id="PYI53518.1"/>
    </source>
</evidence>
<dbReference type="InterPro" id="IPR055372">
    <property type="entry name" value="CBM96"/>
</dbReference>
<dbReference type="SUPFAM" id="SSF51445">
    <property type="entry name" value="(Trans)glycosidases"/>
    <property type="match status" value="1"/>
</dbReference>
<dbReference type="Pfam" id="PF00041">
    <property type="entry name" value="fn3"/>
    <property type="match status" value="1"/>
</dbReference>
<protein>
    <recommendedName>
        <fullName evidence="5">Fibronectin type-III domain-containing protein</fullName>
    </recommendedName>
</protein>
<evidence type="ECO:0000256" key="4">
    <source>
        <dbReference type="SAM" id="SignalP"/>
    </source>
</evidence>
<dbReference type="SMART" id="SM00060">
    <property type="entry name" value="FN3"/>
    <property type="match status" value="2"/>
</dbReference>